<reference evidence="1 2" key="1">
    <citation type="journal article" date="2012" name="Genome Biol. Evol.">
        <title>Related Giant Viruses in Distant Locations and Different Habitats: Acanthamoeba polyphaga moumouvirus Represents a Third Lineage of the Mimiviridae That Is Close to the Megavirus Lineage.</title>
        <authorList>
            <person name="Yoosuf N."/>
            <person name="Yutin N."/>
            <person name="Colson P."/>
            <person name="Shabalina S.A."/>
            <person name="Pagnier I."/>
            <person name="Robert C."/>
            <person name="Azza S."/>
            <person name="Klose T."/>
            <person name="Wong J."/>
            <person name="Rossmann M.G."/>
            <person name="La Scola B."/>
            <person name="Raoult D."/>
            <person name="Koonin E.V."/>
        </authorList>
    </citation>
    <scope>NUCLEOTIDE SEQUENCE [LARGE SCALE GENOMIC DNA]</scope>
    <source>
        <strain evidence="1 2">M10A</strain>
    </source>
</reference>
<dbReference type="Gene3D" id="1.25.40.20">
    <property type="entry name" value="Ankyrin repeat-containing domain"/>
    <property type="match status" value="1"/>
</dbReference>
<dbReference type="KEGG" id="vg:14446133"/>
<dbReference type="PROSITE" id="PS50088">
    <property type="entry name" value="ANK_REPEAT"/>
    <property type="match status" value="1"/>
</dbReference>
<dbReference type="InterPro" id="IPR002110">
    <property type="entry name" value="Ankyrin_rpt"/>
</dbReference>
<dbReference type="RefSeq" id="YP_007354830.1">
    <property type="nucleotide sequence ID" value="NC_020104.1"/>
</dbReference>
<evidence type="ECO:0000313" key="1">
    <source>
        <dbReference type="EMBL" id="AGC02394.1"/>
    </source>
</evidence>
<accession>L7RCQ1</accession>
<keyword evidence="2" id="KW-1185">Reference proteome</keyword>
<dbReference type="GeneID" id="14446133"/>
<dbReference type="EMBL" id="JX962719">
    <property type="protein sequence ID" value="AGC02394.1"/>
    <property type="molecule type" value="Genomic_DNA"/>
</dbReference>
<proteinExistence type="predicted"/>
<evidence type="ECO:0000313" key="2">
    <source>
        <dbReference type="Proteomes" id="UP000201640"/>
    </source>
</evidence>
<name>L7RCQ1_9VIRU</name>
<protein>
    <submittedName>
        <fullName evidence="1">Ankyrin repeat protein</fullName>
    </submittedName>
</protein>
<gene>
    <name evidence="1" type="ORF">Moumou_00879</name>
</gene>
<organism evidence="1 2">
    <name type="scientific">Acanthamoeba polyphaga moumouvirus</name>
    <dbReference type="NCBI Taxonomy" id="1269028"/>
    <lineage>
        <taxon>Viruses</taxon>
        <taxon>Varidnaviria</taxon>
        <taxon>Bamfordvirae</taxon>
        <taxon>Nucleocytoviricota</taxon>
        <taxon>Megaviricetes</taxon>
        <taxon>Imitervirales</taxon>
        <taxon>Mimiviridae</taxon>
        <taxon>Megamimivirinae</taxon>
        <taxon>Moumouvirus</taxon>
    </lineage>
</organism>
<dbReference type="SUPFAM" id="SSF48403">
    <property type="entry name" value="Ankyrin repeat"/>
    <property type="match status" value="1"/>
</dbReference>
<dbReference type="Proteomes" id="UP000201640">
    <property type="component" value="Segment"/>
</dbReference>
<sequence>MFFKVNLIITQNESCVPDRLYFSNPKHIFWASKNGYLEVVKYLIENGVDIHEQDDYSIWKW</sequence>
<dbReference type="Pfam" id="PF13637">
    <property type="entry name" value="Ank_4"/>
    <property type="match status" value="1"/>
</dbReference>
<dbReference type="InterPro" id="IPR036770">
    <property type="entry name" value="Ankyrin_rpt-contain_sf"/>
</dbReference>